<evidence type="ECO:0000256" key="3">
    <source>
        <dbReference type="ARBA" id="ARBA00023133"/>
    </source>
</evidence>
<evidence type="ECO:0000256" key="7">
    <source>
        <dbReference type="HAMAP-Rule" id="MF_00323"/>
    </source>
</evidence>
<dbReference type="InterPro" id="IPR001015">
    <property type="entry name" value="Ferrochelatase"/>
</dbReference>
<dbReference type="UniPathway" id="UPA00252"/>
<dbReference type="Pfam" id="PF00762">
    <property type="entry name" value="Ferrochelatase"/>
    <property type="match status" value="1"/>
</dbReference>
<dbReference type="PANTHER" id="PTHR11108:SF1">
    <property type="entry name" value="FERROCHELATASE, MITOCHONDRIAL"/>
    <property type="match status" value="1"/>
</dbReference>
<keyword evidence="4 7" id="KW-0456">Lyase</keyword>
<evidence type="ECO:0000256" key="2">
    <source>
        <dbReference type="ARBA" id="ARBA00023004"/>
    </source>
</evidence>
<dbReference type="GO" id="GO:0005737">
    <property type="term" value="C:cytoplasm"/>
    <property type="evidence" value="ECO:0007669"/>
    <property type="project" value="UniProtKB-SubCell"/>
</dbReference>
<keyword evidence="3 7" id="KW-0350">Heme biosynthesis</keyword>
<dbReference type="EC" id="4.99.1.9" evidence="7"/>
<evidence type="ECO:0000256" key="9">
    <source>
        <dbReference type="SAM" id="MobiDB-lite"/>
    </source>
</evidence>
<feature type="binding site" evidence="7">
    <location>
        <position position="85"/>
    </location>
    <ligand>
        <name>Fe-coproporphyrin III</name>
        <dbReference type="ChEBI" id="CHEBI:68438"/>
    </ligand>
</feature>
<keyword evidence="5 7" id="KW-0627">Porphyrin biosynthesis</keyword>
<accession>A0A4Y4D600</accession>
<comment type="pathway">
    <text evidence="1 7">Porphyrin-containing compound metabolism; protoheme biosynthesis.</text>
</comment>
<evidence type="ECO:0000256" key="4">
    <source>
        <dbReference type="ARBA" id="ARBA00023239"/>
    </source>
</evidence>
<dbReference type="HAMAP" id="MF_00323">
    <property type="entry name" value="Ferrochelatase"/>
    <property type="match status" value="1"/>
</dbReference>
<dbReference type="GO" id="GO:0006783">
    <property type="term" value="P:heme biosynthetic process"/>
    <property type="evidence" value="ECO:0007669"/>
    <property type="project" value="UniProtKB-UniRule"/>
</dbReference>
<dbReference type="AlphaFoldDB" id="A0A4Y4D600"/>
<keyword evidence="7" id="KW-0479">Metal-binding</keyword>
<dbReference type="NCBIfam" id="NF000689">
    <property type="entry name" value="PRK00035.2-1"/>
    <property type="match status" value="1"/>
</dbReference>
<reference evidence="10 11" key="1">
    <citation type="submission" date="2019-06" db="EMBL/GenBank/DDBJ databases">
        <title>Whole genome shotgun sequence of Kocuria varians NBRC 15358.</title>
        <authorList>
            <person name="Hosoyama A."/>
            <person name="Uohara A."/>
            <person name="Ohji S."/>
            <person name="Ichikawa N."/>
        </authorList>
    </citation>
    <scope>NUCLEOTIDE SEQUENCE [LARGE SCALE GENOMIC DNA]</scope>
    <source>
        <strain evidence="10 11">NBRC 15358</strain>
    </source>
</reference>
<dbReference type="SUPFAM" id="SSF53800">
    <property type="entry name" value="Chelatase"/>
    <property type="match status" value="1"/>
</dbReference>
<evidence type="ECO:0000313" key="10">
    <source>
        <dbReference type="EMBL" id="GEC99124.1"/>
    </source>
</evidence>
<evidence type="ECO:0000256" key="6">
    <source>
        <dbReference type="ARBA" id="ARBA00024536"/>
    </source>
</evidence>
<dbReference type="InterPro" id="IPR033659">
    <property type="entry name" value="Ferrochelatase_N"/>
</dbReference>
<dbReference type="CDD" id="cd03411">
    <property type="entry name" value="Ferrochelatase_N"/>
    <property type="match status" value="1"/>
</dbReference>
<dbReference type="InterPro" id="IPR033644">
    <property type="entry name" value="Ferrochelatase_C"/>
</dbReference>
<dbReference type="GO" id="GO:0004325">
    <property type="term" value="F:ferrochelatase activity"/>
    <property type="evidence" value="ECO:0007669"/>
    <property type="project" value="UniProtKB-UniRule"/>
</dbReference>
<dbReference type="NCBIfam" id="TIGR00109">
    <property type="entry name" value="hemH"/>
    <property type="match status" value="1"/>
</dbReference>
<comment type="similarity">
    <text evidence="7 8">Belongs to the ferrochelatase family.</text>
</comment>
<keyword evidence="2 7" id="KW-0408">Iron</keyword>
<evidence type="ECO:0000313" key="11">
    <source>
        <dbReference type="Proteomes" id="UP000315730"/>
    </source>
</evidence>
<dbReference type="STRING" id="1272.GCA_900014985_01169"/>
<feature type="binding site" evidence="7">
    <location>
        <position position="154"/>
    </location>
    <ligand>
        <name>Fe-coproporphyrin III</name>
        <dbReference type="ChEBI" id="CHEBI:68438"/>
    </ligand>
</feature>
<evidence type="ECO:0000256" key="5">
    <source>
        <dbReference type="ARBA" id="ARBA00023244"/>
    </source>
</evidence>
<protein>
    <recommendedName>
        <fullName evidence="7">Coproporphyrin III ferrochelatase</fullName>
        <ecNumber evidence="7">4.99.1.9</ecNumber>
    </recommendedName>
</protein>
<comment type="caution">
    <text evidence="10">The sequence shown here is derived from an EMBL/GenBank/DDBJ whole genome shotgun (WGS) entry which is preliminary data.</text>
</comment>
<keyword evidence="11" id="KW-1185">Reference proteome</keyword>
<dbReference type="CDD" id="cd00419">
    <property type="entry name" value="Ferrochelatase_C"/>
    <property type="match status" value="1"/>
</dbReference>
<comment type="subcellular location">
    <subcellularLocation>
        <location evidence="7">Cytoplasm</location>
    </subcellularLocation>
</comment>
<comment type="catalytic activity">
    <reaction evidence="6">
        <text>Fe-coproporphyrin III + 2 H(+) = coproporphyrin III + Fe(2+)</text>
        <dbReference type="Rhea" id="RHEA:49572"/>
        <dbReference type="ChEBI" id="CHEBI:15378"/>
        <dbReference type="ChEBI" id="CHEBI:29033"/>
        <dbReference type="ChEBI" id="CHEBI:68438"/>
        <dbReference type="ChEBI" id="CHEBI:131725"/>
        <dbReference type="EC" id="4.99.1.9"/>
    </reaction>
    <physiologicalReaction direction="right-to-left" evidence="6">
        <dbReference type="Rhea" id="RHEA:49574"/>
    </physiologicalReaction>
</comment>
<keyword evidence="7" id="KW-0963">Cytoplasm</keyword>
<dbReference type="EMBL" id="BJNW01000009">
    <property type="protein sequence ID" value="GEC99124.1"/>
    <property type="molecule type" value="Genomic_DNA"/>
</dbReference>
<dbReference type="Proteomes" id="UP000315730">
    <property type="component" value="Unassembled WGS sequence"/>
</dbReference>
<gene>
    <name evidence="10" type="primary">hemH</name>
    <name evidence="7" type="synonym">cpfC</name>
    <name evidence="10" type="ORF">KVA01_12790</name>
</gene>
<comment type="caution">
    <text evidence="7">Lacks conserved residue(s) required for the propagation of feature annotation.</text>
</comment>
<evidence type="ECO:0000256" key="1">
    <source>
        <dbReference type="ARBA" id="ARBA00004744"/>
    </source>
</evidence>
<dbReference type="RefSeq" id="WP_068468733.1">
    <property type="nucleotide sequence ID" value="NZ_BJNW01000009.1"/>
</dbReference>
<sequence length="417" mass="46161">MTETTNEQREETVTTEAVHDETNALSAARAEQPRDFHALILSSFGGPEGQEDVIPFLRNVTAGRGIPDERLEEVATHYRANGGVSPINAQNRALRDALEAELSRRGIELPVLLANRNWDPYVADVLRECHERGYTDLLVMATSAYSGYSSCRQYREDYGVGLEETGLQDVMHVEKIRQYYDSEGFLRPYARKLRESLEALRERTDGGALRVLFTTHSVPMTDANAAGPERMDFEGDSAYVAQHLAAARWIVEQVGEPMRDVEWELVYQSRSGPPSVPWLEPDICDVIETLPEQGVTGVAVVPLGFVSDHMEVLWDLDTEARDAAAQAHLEFERIPTAGTDPDFVSALVDLVEQRLGTPSAPPRVSVCSQGTWFDACAPDCCVKVLRGQAEPKPTIAQRPVGEPIPVGLDQDNGVVYR</sequence>
<dbReference type="OrthoDB" id="9776380at2"/>
<feature type="binding site" evidence="7">
    <location>
        <position position="216"/>
    </location>
    <ligand>
        <name>Fe(2+)</name>
        <dbReference type="ChEBI" id="CHEBI:29033"/>
    </ligand>
</feature>
<organism evidence="10 11">
    <name type="scientific">Kocuria varians</name>
    <name type="common">Micrococcus varians</name>
    <dbReference type="NCBI Taxonomy" id="1272"/>
    <lineage>
        <taxon>Bacteria</taxon>
        <taxon>Bacillati</taxon>
        <taxon>Actinomycetota</taxon>
        <taxon>Actinomycetes</taxon>
        <taxon>Micrococcales</taxon>
        <taxon>Micrococcaceae</taxon>
        <taxon>Kocuria</taxon>
    </lineage>
</organism>
<proteinExistence type="inferred from homology"/>
<dbReference type="PANTHER" id="PTHR11108">
    <property type="entry name" value="FERROCHELATASE"/>
    <property type="match status" value="1"/>
</dbReference>
<name>A0A4Y4D600_KOCVA</name>
<dbReference type="Gene3D" id="3.40.50.1400">
    <property type="match status" value="2"/>
</dbReference>
<comment type="function">
    <text evidence="7">Involved in coproporphyrin-dependent heme b biosynthesis. Catalyzes the insertion of ferrous iron into coproporphyrin III to form Fe-coproporphyrin III.</text>
</comment>
<feature type="binding site" evidence="7">
    <location>
        <position position="311"/>
    </location>
    <ligand>
        <name>Fe(2+)</name>
        <dbReference type="ChEBI" id="CHEBI:29033"/>
    </ligand>
</feature>
<feature type="region of interest" description="Disordered" evidence="9">
    <location>
        <begin position="1"/>
        <end position="21"/>
    </location>
</feature>
<evidence type="ECO:0000256" key="8">
    <source>
        <dbReference type="RuleBase" id="RU004185"/>
    </source>
</evidence>
<dbReference type="GO" id="GO:0046872">
    <property type="term" value="F:metal ion binding"/>
    <property type="evidence" value="ECO:0007669"/>
    <property type="project" value="UniProtKB-KW"/>
</dbReference>